<dbReference type="Gene3D" id="3.30.70.120">
    <property type="match status" value="1"/>
</dbReference>
<keyword evidence="3" id="KW-1185">Reference proteome</keyword>
<dbReference type="InterPro" id="IPR011322">
    <property type="entry name" value="N-reg_PII-like_a/b"/>
</dbReference>
<dbReference type="InterPro" id="IPR004323">
    <property type="entry name" value="Ion_tolerance_CutA"/>
</dbReference>
<evidence type="ECO:0000313" key="2">
    <source>
        <dbReference type="EMBL" id="MFB9136881.1"/>
    </source>
</evidence>
<comment type="similarity">
    <text evidence="1">Belongs to the CutA family.</text>
</comment>
<dbReference type="Proteomes" id="UP001589645">
    <property type="component" value="Unassembled WGS sequence"/>
</dbReference>
<dbReference type="SUPFAM" id="SSF54913">
    <property type="entry name" value="GlnB-like"/>
    <property type="match status" value="1"/>
</dbReference>
<dbReference type="PANTHER" id="PTHR23419">
    <property type="entry name" value="DIVALENT CATION TOLERANCE CUTA-RELATED"/>
    <property type="match status" value="1"/>
</dbReference>
<evidence type="ECO:0000256" key="1">
    <source>
        <dbReference type="ARBA" id="ARBA00010169"/>
    </source>
</evidence>
<sequence>MSSGYCIVLTTTNDQRNRQLIIDSVLQEKLAACIQAMPIESHYLWQGETCCDQETLLIFKTTDRCYQELADLIAQLHDYETPQIVKIPFSDGANPYLQWLSASTKA</sequence>
<dbReference type="PANTHER" id="PTHR23419:SF8">
    <property type="entry name" value="FI09726P"/>
    <property type="match status" value="1"/>
</dbReference>
<dbReference type="EMBL" id="JBHMEP010000007">
    <property type="protein sequence ID" value="MFB9136881.1"/>
    <property type="molecule type" value="Genomic_DNA"/>
</dbReference>
<dbReference type="RefSeq" id="WP_390195480.1">
    <property type="nucleotide sequence ID" value="NZ_JBHMEP010000007.1"/>
</dbReference>
<accession>A0ABV5HTM2</accession>
<evidence type="ECO:0000313" key="3">
    <source>
        <dbReference type="Proteomes" id="UP001589645"/>
    </source>
</evidence>
<proteinExistence type="inferred from homology"/>
<protein>
    <submittedName>
        <fullName evidence="2">Divalent-cation tolerance protein CutA</fullName>
    </submittedName>
</protein>
<name>A0ABV5HTM2_9VIBR</name>
<comment type="caution">
    <text evidence="2">The sequence shown here is derived from an EMBL/GenBank/DDBJ whole genome shotgun (WGS) entry which is preliminary data.</text>
</comment>
<reference evidence="2 3" key="1">
    <citation type="submission" date="2024-09" db="EMBL/GenBank/DDBJ databases">
        <authorList>
            <person name="Sun Q."/>
            <person name="Mori K."/>
        </authorList>
    </citation>
    <scope>NUCLEOTIDE SEQUENCE [LARGE SCALE GENOMIC DNA]</scope>
    <source>
        <strain evidence="2 3">CECT 8064</strain>
    </source>
</reference>
<dbReference type="Pfam" id="PF03091">
    <property type="entry name" value="CutA1"/>
    <property type="match status" value="1"/>
</dbReference>
<gene>
    <name evidence="2" type="primary">cutA</name>
    <name evidence="2" type="ORF">ACFFUV_18075</name>
</gene>
<dbReference type="InterPro" id="IPR015867">
    <property type="entry name" value="N-reg_PII/ATP_PRibTrfase_C"/>
</dbReference>
<organism evidence="2 3">
    <name type="scientific">Vibrio olivae</name>
    <dbReference type="NCBI Taxonomy" id="1243002"/>
    <lineage>
        <taxon>Bacteria</taxon>
        <taxon>Pseudomonadati</taxon>
        <taxon>Pseudomonadota</taxon>
        <taxon>Gammaproteobacteria</taxon>
        <taxon>Vibrionales</taxon>
        <taxon>Vibrionaceae</taxon>
        <taxon>Vibrio</taxon>
    </lineage>
</organism>